<dbReference type="eggNOG" id="arCOG02967">
    <property type="taxonomic scope" value="Archaea"/>
</dbReference>
<dbReference type="SMART" id="SM00567">
    <property type="entry name" value="EZ_HEAT"/>
    <property type="match status" value="9"/>
</dbReference>
<sequence>MIVSMNSDARGITLDEKEGLRQALRCDDIKTRIYAVKALEGPGDERSISLLVDALRDEQYDVREAAYMTLRKLGHRALPGLVSALRDENFYVRMYATLAITDEIIGNPGRKYDEAVVDALTHALLDKSIYVRRSAYDALKVLEYNKILRSLISSLKDPDPGIRMEAVVALGKIGDKRAVKALIRALSESDAGIRRCVVSSLGRMKDKKATGYLLDMLYDLDGSVRKEAVRALGAIQDEKAVPGLLQAIKDREPSVRDEALYALDSYRSFKYVTPFVSVLDDAVDVRRAAIRALGKVRGCKSVDTLISVLGDEDAEARELACASLARLGNCAIKPLRSALNHDNGNVSSGAARALELISKARAMKRIDSARKPRPPELWMEIESAVSAGPKETQSRLSSFDI</sequence>
<keyword evidence="2" id="KW-1185">Reference proteome</keyword>
<dbReference type="InterPro" id="IPR004155">
    <property type="entry name" value="PBS_lyase_HEAT"/>
</dbReference>
<reference evidence="1 2" key="1">
    <citation type="journal article" date="2007" name="Appl. Environ. Microbiol.">
        <title>Isolation of key methanogens for global methane emission from rice paddy fields: a novel isolate affiliated with the clone cluster rice cluster I.</title>
        <authorList>
            <person name="Sakai S."/>
            <person name="Imachi H."/>
            <person name="Sekiguchi Y."/>
            <person name="Ohashi A."/>
            <person name="Harada H."/>
            <person name="Kamagata Y."/>
        </authorList>
    </citation>
    <scope>NUCLEOTIDE SEQUENCE [LARGE SCALE GENOMIC DNA]</scope>
    <source>
        <strain evidence="2">DSM 17711 / JCM 13418 / NBRC 101707 / SANAE</strain>
    </source>
</reference>
<dbReference type="AlphaFoldDB" id="D1YXW0"/>
<name>D1YXW0_METPS</name>
<gene>
    <name evidence="1" type="ordered locus">MCP_1210</name>
</gene>
<dbReference type="STRING" id="304371.MCP_1210"/>
<accession>D1YXW0</accession>
<dbReference type="GeneID" id="8683203"/>
<dbReference type="GO" id="GO:0016491">
    <property type="term" value="F:oxidoreductase activity"/>
    <property type="evidence" value="ECO:0007669"/>
    <property type="project" value="TreeGrafter"/>
</dbReference>
<evidence type="ECO:0008006" key="3">
    <source>
        <dbReference type="Google" id="ProtNLM"/>
    </source>
</evidence>
<proteinExistence type="predicted"/>
<dbReference type="InterPro" id="IPR016024">
    <property type="entry name" value="ARM-type_fold"/>
</dbReference>
<dbReference type="PATRIC" id="fig|304371.9.peg.1246"/>
<evidence type="ECO:0000313" key="1">
    <source>
        <dbReference type="EMBL" id="BAI61282.1"/>
    </source>
</evidence>
<organism evidence="1 2">
    <name type="scientific">Methanocella paludicola (strain DSM 17711 / JCM 13418 / NBRC 101707 / SANAE)</name>
    <dbReference type="NCBI Taxonomy" id="304371"/>
    <lineage>
        <taxon>Archaea</taxon>
        <taxon>Methanobacteriati</taxon>
        <taxon>Methanobacteriota</taxon>
        <taxon>Stenosarchaea group</taxon>
        <taxon>Methanomicrobia</taxon>
        <taxon>Methanocellales</taxon>
        <taxon>Methanocellaceae</taxon>
        <taxon>Methanocella</taxon>
    </lineage>
</organism>
<dbReference type="Gene3D" id="1.25.10.10">
    <property type="entry name" value="Leucine-rich Repeat Variant"/>
    <property type="match status" value="4"/>
</dbReference>
<dbReference type="EMBL" id="AP011532">
    <property type="protein sequence ID" value="BAI61282.1"/>
    <property type="molecule type" value="Genomic_DNA"/>
</dbReference>
<dbReference type="Proteomes" id="UP000001882">
    <property type="component" value="Chromosome"/>
</dbReference>
<dbReference type="KEGG" id="mpd:MCP_1210"/>
<dbReference type="PANTHER" id="PTHR12697:SF5">
    <property type="entry name" value="DEOXYHYPUSINE HYDROXYLASE"/>
    <property type="match status" value="1"/>
</dbReference>
<dbReference type="RefSeq" id="WP_012899961.1">
    <property type="nucleotide sequence ID" value="NC_013665.1"/>
</dbReference>
<reference evidence="2" key="3">
    <citation type="journal article" date="2011" name="PLoS ONE">
        <title>Genome sequence of a mesophilic hydrogenotrophic methanogen Methanocella paludicola, the first cultivated representative of the order Methanocellales.</title>
        <authorList>
            <person name="Sakai S."/>
            <person name="Takaki Y."/>
            <person name="Shimamura S."/>
            <person name="Sekine M."/>
            <person name="Tajima T."/>
            <person name="Kosugi H."/>
            <person name="Ichikawa N."/>
            <person name="Tasumi E."/>
            <person name="Hiraki A.T."/>
            <person name="Shimizu A."/>
            <person name="Kato Y."/>
            <person name="Nishiko R."/>
            <person name="Mori K."/>
            <person name="Fujita N."/>
            <person name="Imachi H."/>
            <person name="Takai K."/>
        </authorList>
    </citation>
    <scope>NUCLEOTIDE SEQUENCE [LARGE SCALE GENOMIC DNA]</scope>
    <source>
        <strain evidence="2">DSM 17711 / JCM 13418 / NBRC 101707 / SANAE</strain>
    </source>
</reference>
<dbReference type="SUPFAM" id="SSF48371">
    <property type="entry name" value="ARM repeat"/>
    <property type="match status" value="1"/>
</dbReference>
<dbReference type="InParanoid" id="D1YXW0"/>
<dbReference type="PANTHER" id="PTHR12697">
    <property type="entry name" value="PBS LYASE HEAT-LIKE PROTEIN"/>
    <property type="match status" value="1"/>
</dbReference>
<reference evidence="1 2" key="2">
    <citation type="journal article" date="2008" name="Int. J. Syst. Evol. Microbiol.">
        <title>Methanocella paludicola gen. nov., sp. nov., a methane-producing archaeon, the first isolate of the lineage 'Rice Cluster I', and proposal of the new archaeal order Methanocellales ord. nov.</title>
        <authorList>
            <person name="Sakai S."/>
            <person name="Imachi H."/>
            <person name="Hanada S."/>
            <person name="Ohashi A."/>
            <person name="Harada H."/>
            <person name="Kamagata Y."/>
        </authorList>
    </citation>
    <scope>NUCLEOTIDE SEQUENCE [LARGE SCALE GENOMIC DNA]</scope>
    <source>
        <strain evidence="2">DSM 17711 / JCM 13418 / NBRC 101707 / SANAE</strain>
    </source>
</reference>
<dbReference type="InterPro" id="IPR011989">
    <property type="entry name" value="ARM-like"/>
</dbReference>
<dbReference type="OrthoDB" id="142930at2157"/>
<dbReference type="Pfam" id="PF13646">
    <property type="entry name" value="HEAT_2"/>
    <property type="match status" value="3"/>
</dbReference>
<protein>
    <recommendedName>
        <fullName evidence="3">HEAT repeat domain-containing protein</fullName>
    </recommendedName>
</protein>
<evidence type="ECO:0000313" key="2">
    <source>
        <dbReference type="Proteomes" id="UP000001882"/>
    </source>
</evidence>